<protein>
    <submittedName>
        <fullName evidence="2">Putative membrane protein</fullName>
    </submittedName>
</protein>
<feature type="transmembrane region" description="Helical" evidence="1">
    <location>
        <begin position="144"/>
        <end position="161"/>
    </location>
</feature>
<dbReference type="EMBL" id="CP006850">
    <property type="protein sequence ID" value="AHH18989.1"/>
    <property type="molecule type" value="Genomic_DNA"/>
</dbReference>
<dbReference type="STRING" id="1415166.NONO_c42050"/>
<name>W5TIL2_9NOCA</name>
<keyword evidence="1" id="KW-1133">Transmembrane helix</keyword>
<reference evidence="2 3" key="1">
    <citation type="journal article" date="2014" name="Appl. Environ. Microbiol.">
        <title>Insights into the Microbial Degradation of Rubber and Gutta-Percha by Analysis of the Complete Genome of Nocardia nova SH22a.</title>
        <authorList>
            <person name="Luo Q."/>
            <person name="Hiessl S."/>
            <person name="Poehlein A."/>
            <person name="Daniel R."/>
            <person name="Steinbuchel A."/>
        </authorList>
    </citation>
    <scope>NUCLEOTIDE SEQUENCE [LARGE SCALE GENOMIC DNA]</scope>
    <source>
        <strain evidence="2">SH22a</strain>
    </source>
</reference>
<proteinExistence type="predicted"/>
<accession>W5TIL2</accession>
<gene>
    <name evidence="2" type="ORF">NONO_c42050</name>
</gene>
<organism evidence="2 3">
    <name type="scientific">Nocardia nova SH22a</name>
    <dbReference type="NCBI Taxonomy" id="1415166"/>
    <lineage>
        <taxon>Bacteria</taxon>
        <taxon>Bacillati</taxon>
        <taxon>Actinomycetota</taxon>
        <taxon>Actinomycetes</taxon>
        <taxon>Mycobacteriales</taxon>
        <taxon>Nocardiaceae</taxon>
        <taxon>Nocardia</taxon>
    </lineage>
</organism>
<evidence type="ECO:0000313" key="2">
    <source>
        <dbReference type="EMBL" id="AHH18989.1"/>
    </source>
</evidence>
<dbReference type="PATRIC" id="fig|1415166.3.peg.4319"/>
<feature type="transmembrane region" description="Helical" evidence="1">
    <location>
        <begin position="106"/>
        <end position="124"/>
    </location>
</feature>
<keyword evidence="1" id="KW-0812">Transmembrane</keyword>
<sequence length="171" mass="18385">MVTHREPRPEATLSTARHRGRAVHRAWLETLGPGERSAVLAWAAFTATFGATRALTHWIRAGHGPAGGGITLGGRHFHHYNIGIAMLATVGAVAVRGTERARRHPLVATSYGAGCALIVDELALLLDLEDVYWARQGRTSVDTAVLVIGVGGLTTAGFEFWPRAHRALRGR</sequence>
<evidence type="ECO:0000313" key="3">
    <source>
        <dbReference type="Proteomes" id="UP000019150"/>
    </source>
</evidence>
<keyword evidence="3" id="KW-1185">Reference proteome</keyword>
<dbReference type="Proteomes" id="UP000019150">
    <property type="component" value="Chromosome"/>
</dbReference>
<dbReference type="AlphaFoldDB" id="W5TIL2"/>
<keyword evidence="1" id="KW-0472">Membrane</keyword>
<dbReference type="HOGENOM" id="CLU_137915_0_0_11"/>
<evidence type="ECO:0000256" key="1">
    <source>
        <dbReference type="SAM" id="Phobius"/>
    </source>
</evidence>
<dbReference type="KEGG" id="nno:NONO_c42050"/>
<dbReference type="eggNOG" id="COG2898">
    <property type="taxonomic scope" value="Bacteria"/>
</dbReference>